<dbReference type="SUPFAM" id="SSF52172">
    <property type="entry name" value="CheY-like"/>
    <property type="match status" value="1"/>
</dbReference>
<evidence type="ECO:0000256" key="1">
    <source>
        <dbReference type="ARBA" id="ARBA00022553"/>
    </source>
</evidence>
<dbReference type="PANTHER" id="PTHR44591">
    <property type="entry name" value="STRESS RESPONSE REGULATOR PROTEIN 1"/>
    <property type="match status" value="1"/>
</dbReference>
<dbReference type="PROSITE" id="PS50110">
    <property type="entry name" value="RESPONSE_REGULATORY"/>
    <property type="match status" value="1"/>
</dbReference>
<organism evidence="4 5">
    <name type="scientific">Candidatus Nitronauta litoralis</name>
    <dbReference type="NCBI Taxonomy" id="2705533"/>
    <lineage>
        <taxon>Bacteria</taxon>
        <taxon>Pseudomonadati</taxon>
        <taxon>Nitrospinota/Tectimicrobiota group</taxon>
        <taxon>Nitrospinota</taxon>
        <taxon>Nitrospinia</taxon>
        <taxon>Nitrospinales</taxon>
        <taxon>Nitrospinaceae</taxon>
        <taxon>Candidatus Nitronauta</taxon>
    </lineage>
</organism>
<proteinExistence type="predicted"/>
<dbReference type="EMBL" id="CP048685">
    <property type="protein sequence ID" value="QPJ61047.1"/>
    <property type="molecule type" value="Genomic_DNA"/>
</dbReference>
<dbReference type="InterPro" id="IPR050595">
    <property type="entry name" value="Bact_response_regulator"/>
</dbReference>
<dbReference type="AlphaFoldDB" id="A0A7T0BUH9"/>
<feature type="domain" description="Response regulatory" evidence="3">
    <location>
        <begin position="5"/>
        <end position="119"/>
    </location>
</feature>
<dbReference type="Proteomes" id="UP000594688">
    <property type="component" value="Chromosome"/>
</dbReference>
<dbReference type="Pfam" id="PF00072">
    <property type="entry name" value="Response_reg"/>
    <property type="match status" value="1"/>
</dbReference>
<sequence>METPKILLVDDELKICSTLKKILESDNYTVETAYNGLDGWEKFRKFSPDCVLLDMRLPGRNGFELLKQIKSLRPKIHVLVTTAVIDESIMSLCMRAGARDYLVKPLNIPKLLEKVHHLLDDPLNQKSLPA</sequence>
<dbReference type="GO" id="GO:0000160">
    <property type="term" value="P:phosphorelay signal transduction system"/>
    <property type="evidence" value="ECO:0007669"/>
    <property type="project" value="InterPro"/>
</dbReference>
<protein>
    <submittedName>
        <fullName evidence="4">Response regulator</fullName>
    </submittedName>
</protein>
<dbReference type="InterPro" id="IPR001789">
    <property type="entry name" value="Sig_transdc_resp-reg_receiver"/>
</dbReference>
<name>A0A7T0BUH9_9BACT</name>
<accession>A0A7T0BUH9</accession>
<evidence type="ECO:0000313" key="5">
    <source>
        <dbReference type="Proteomes" id="UP000594688"/>
    </source>
</evidence>
<evidence type="ECO:0000259" key="3">
    <source>
        <dbReference type="PROSITE" id="PS50110"/>
    </source>
</evidence>
<dbReference type="CDD" id="cd00156">
    <property type="entry name" value="REC"/>
    <property type="match status" value="1"/>
</dbReference>
<keyword evidence="1 2" id="KW-0597">Phosphoprotein</keyword>
<feature type="modified residue" description="4-aspartylphosphate" evidence="2">
    <location>
        <position position="54"/>
    </location>
</feature>
<reference evidence="4 5" key="1">
    <citation type="submission" date="2020-02" db="EMBL/GenBank/DDBJ databases">
        <title>Genomic and physiological characterization of two novel Nitrospinaceae genera.</title>
        <authorList>
            <person name="Mueller A.J."/>
            <person name="Jung M.-Y."/>
            <person name="Strachan C.R."/>
            <person name="Herbold C.W."/>
            <person name="Kirkegaard R.H."/>
            <person name="Daims H."/>
        </authorList>
    </citation>
    <scope>NUCLEOTIDE SEQUENCE [LARGE SCALE GENOMIC DNA]</scope>
    <source>
        <strain evidence="4">EB</strain>
    </source>
</reference>
<gene>
    <name evidence="4" type="ORF">G3M70_03740</name>
</gene>
<dbReference type="Gene3D" id="3.40.50.2300">
    <property type="match status" value="1"/>
</dbReference>
<dbReference type="KEGG" id="nli:G3M70_03740"/>
<evidence type="ECO:0000313" key="4">
    <source>
        <dbReference type="EMBL" id="QPJ61047.1"/>
    </source>
</evidence>
<dbReference type="InterPro" id="IPR011006">
    <property type="entry name" value="CheY-like_superfamily"/>
</dbReference>
<dbReference type="PANTHER" id="PTHR44591:SF3">
    <property type="entry name" value="RESPONSE REGULATORY DOMAIN-CONTAINING PROTEIN"/>
    <property type="match status" value="1"/>
</dbReference>
<dbReference type="SMART" id="SM00448">
    <property type="entry name" value="REC"/>
    <property type="match status" value="1"/>
</dbReference>
<evidence type="ECO:0000256" key="2">
    <source>
        <dbReference type="PROSITE-ProRule" id="PRU00169"/>
    </source>
</evidence>